<keyword evidence="5" id="KW-1185">Reference proteome</keyword>
<evidence type="ECO:0000313" key="5">
    <source>
        <dbReference type="Proteomes" id="UP000236584"/>
    </source>
</evidence>
<dbReference type="Proteomes" id="UP000236584">
    <property type="component" value="Chromosome"/>
</dbReference>
<dbReference type="SUPFAM" id="SSF52402">
    <property type="entry name" value="Adenine nucleotide alpha hydrolases-like"/>
    <property type="match status" value="1"/>
</dbReference>
<dbReference type="PRINTS" id="PR01438">
    <property type="entry name" value="UNVRSLSTRESS"/>
</dbReference>
<evidence type="ECO:0000313" key="4">
    <source>
        <dbReference type="EMBL" id="AUV81436.1"/>
    </source>
</evidence>
<name>A0A2I8VHM7_9EURY</name>
<evidence type="ECO:0000256" key="1">
    <source>
        <dbReference type="ARBA" id="ARBA00008791"/>
    </source>
</evidence>
<dbReference type="InterPro" id="IPR006015">
    <property type="entry name" value="Universal_stress_UspA"/>
</dbReference>
<dbReference type="Gene3D" id="3.40.50.620">
    <property type="entry name" value="HUPs"/>
    <property type="match status" value="1"/>
</dbReference>
<dbReference type="RefSeq" id="WP_103425124.1">
    <property type="nucleotide sequence ID" value="NZ_CP026309.1"/>
</dbReference>
<proteinExistence type="inferred from homology"/>
<dbReference type="KEGG" id="srub:C2R22_07020"/>
<dbReference type="InterPro" id="IPR006016">
    <property type="entry name" value="UspA"/>
</dbReference>
<dbReference type="GeneID" id="35591828"/>
<gene>
    <name evidence="4" type="ORF">C2R22_07020</name>
</gene>
<organism evidence="4 5">
    <name type="scientific">Salinigranum rubrum</name>
    <dbReference type="NCBI Taxonomy" id="755307"/>
    <lineage>
        <taxon>Archaea</taxon>
        <taxon>Methanobacteriati</taxon>
        <taxon>Methanobacteriota</taxon>
        <taxon>Stenosarchaea group</taxon>
        <taxon>Halobacteria</taxon>
        <taxon>Halobacteriales</taxon>
        <taxon>Haloferacaceae</taxon>
        <taxon>Salinigranum</taxon>
    </lineage>
</organism>
<feature type="compositionally biased region" description="Basic and acidic residues" evidence="2">
    <location>
        <begin position="141"/>
        <end position="152"/>
    </location>
</feature>
<dbReference type="PANTHER" id="PTHR46268">
    <property type="entry name" value="STRESS RESPONSE PROTEIN NHAX"/>
    <property type="match status" value="1"/>
</dbReference>
<dbReference type="OrthoDB" id="105697at2157"/>
<dbReference type="EMBL" id="CP026309">
    <property type="protein sequence ID" value="AUV81436.1"/>
    <property type="molecule type" value="Genomic_DNA"/>
</dbReference>
<feature type="region of interest" description="Disordered" evidence="2">
    <location>
        <begin position="140"/>
        <end position="181"/>
    </location>
</feature>
<feature type="domain" description="UspA" evidence="3">
    <location>
        <begin position="1"/>
        <end position="139"/>
    </location>
</feature>
<feature type="compositionally biased region" description="Low complexity" evidence="2">
    <location>
        <begin position="153"/>
        <end position="169"/>
    </location>
</feature>
<dbReference type="AlphaFoldDB" id="A0A2I8VHM7"/>
<dbReference type="PANTHER" id="PTHR46268:SF6">
    <property type="entry name" value="UNIVERSAL STRESS PROTEIN UP12"/>
    <property type="match status" value="1"/>
</dbReference>
<evidence type="ECO:0000256" key="2">
    <source>
        <dbReference type="SAM" id="MobiDB-lite"/>
    </source>
</evidence>
<comment type="similarity">
    <text evidence="1">Belongs to the universal stress protein A family.</text>
</comment>
<evidence type="ECO:0000259" key="3">
    <source>
        <dbReference type="Pfam" id="PF00582"/>
    </source>
</evidence>
<dbReference type="CDD" id="cd00293">
    <property type="entry name" value="USP-like"/>
    <property type="match status" value="1"/>
</dbReference>
<reference evidence="4 5" key="1">
    <citation type="submission" date="2018-01" db="EMBL/GenBank/DDBJ databases">
        <title>Complete genome sequence of Salinigranum rubrum GX10T, an extremely halophilic archaeon isolated from a marine solar saltern.</title>
        <authorList>
            <person name="Han S."/>
        </authorList>
    </citation>
    <scope>NUCLEOTIDE SEQUENCE [LARGE SCALE GENOMIC DNA]</scope>
    <source>
        <strain evidence="4 5">GX10</strain>
    </source>
</reference>
<protein>
    <recommendedName>
        <fullName evidence="3">UspA domain-containing protein</fullName>
    </recommendedName>
</protein>
<accession>A0A2I8VHM7</accession>
<dbReference type="InterPro" id="IPR014729">
    <property type="entry name" value="Rossmann-like_a/b/a_fold"/>
</dbReference>
<dbReference type="Pfam" id="PF00582">
    <property type="entry name" value="Usp"/>
    <property type="match status" value="1"/>
</dbReference>
<sequence length="181" mass="18963">MYDTVLVPVDDTAETTRLTERAIELADTWDANLRVLGIVDGPTALSAEATDRSDRVSGARERAKRASMRAAERAHRAGVDADGTVRRGVPHAEIVGEARRVGADLVLLGPSGRETTGGAVCAGQVTSRVVDRADCAVLVERSSEELPPDRATAEPVTEESASSPSVSTSDGSADEQPLVAE</sequence>